<evidence type="ECO:0000313" key="9">
    <source>
        <dbReference type="EMBL" id="UTW05478.1"/>
    </source>
</evidence>
<keyword evidence="9" id="KW-0614">Plasmid</keyword>
<feature type="transmembrane region" description="Helical" evidence="6">
    <location>
        <begin position="9"/>
        <end position="30"/>
    </location>
</feature>
<gene>
    <name evidence="9" type="ORF">KDX31_20365</name>
</gene>
<protein>
    <submittedName>
        <fullName evidence="9">HAMP domain-containing protein</fullName>
    </submittedName>
</protein>
<proteinExistence type="inferred from homology"/>
<feature type="transmembrane region" description="Helical" evidence="6">
    <location>
        <begin position="308"/>
        <end position="329"/>
    </location>
</feature>
<dbReference type="PANTHER" id="PTHR32089">
    <property type="entry name" value="METHYL-ACCEPTING CHEMOTAXIS PROTEIN MCPB"/>
    <property type="match status" value="1"/>
</dbReference>
<keyword evidence="2 4" id="KW-0807">Transducer</keyword>
<dbReference type="Pfam" id="PF12729">
    <property type="entry name" value="4HB_MCP_1"/>
    <property type="match status" value="1"/>
</dbReference>
<keyword evidence="6" id="KW-0812">Transmembrane</keyword>
<accession>A0ABY5H1B6</accession>
<feature type="domain" description="Methyl-accepting transducer" evidence="7">
    <location>
        <begin position="387"/>
        <end position="623"/>
    </location>
</feature>
<evidence type="ECO:0000256" key="1">
    <source>
        <dbReference type="ARBA" id="ARBA00004370"/>
    </source>
</evidence>
<dbReference type="PROSITE" id="PS50885">
    <property type="entry name" value="HAMP"/>
    <property type="match status" value="1"/>
</dbReference>
<reference evidence="9" key="1">
    <citation type="submission" date="2021-04" db="EMBL/GenBank/DDBJ databases">
        <title>Oceanospirillales bacteria with DddD are important DMSP degraders in coastal seawater.</title>
        <authorList>
            <person name="Liu J."/>
        </authorList>
    </citation>
    <scope>NUCLEOTIDE SEQUENCE</scope>
    <source>
        <strain evidence="9">GY6</strain>
        <plasmid evidence="9">unnamed</plasmid>
    </source>
</reference>
<evidence type="ECO:0000259" key="8">
    <source>
        <dbReference type="PROSITE" id="PS50885"/>
    </source>
</evidence>
<dbReference type="Proteomes" id="UP001059950">
    <property type="component" value="Plasmid unnamed"/>
</dbReference>
<dbReference type="CDD" id="cd06225">
    <property type="entry name" value="HAMP"/>
    <property type="match status" value="1"/>
</dbReference>
<dbReference type="Gene3D" id="1.10.287.950">
    <property type="entry name" value="Methyl-accepting chemotaxis protein"/>
    <property type="match status" value="1"/>
</dbReference>
<keyword evidence="5" id="KW-0175">Coiled coil</keyword>
<evidence type="ECO:0000256" key="4">
    <source>
        <dbReference type="PROSITE-ProRule" id="PRU00284"/>
    </source>
</evidence>
<feature type="domain" description="HAMP" evidence="8">
    <location>
        <begin position="330"/>
        <end position="382"/>
    </location>
</feature>
<keyword evidence="6" id="KW-1133">Transmembrane helix</keyword>
<sequence>MRLNITHKLIAGFSLMVLFIIVVGAGGLLGSKTISNHFFNVSDNVIPSLSGSFQQLIYLEEVNSELFAALSQNRIKELNQKKKAVKERIVQFNEAQAAVSEKVADRPELKASVDRVQTVSHEFFEVTEKVMADRKQTMILEFQTRQAEIDFRGLGNALNLWLKSLYENQVSQDVLDRADDLMVQFSMHRFHLVDFQRTGDIGKLEKLLQENNGELVRALKKIGAETPNIQLLKRTINSVNNHLYQEGGLVDYYKQKAEAAVKLEQSLQKTDSLISQAREAVNAFIAANNALAGNARDEAQQLVNFSQVGILALSVGSVVFGLIVAIILVQTIRVPLAHIHKGLSAFKEGDLSVVFEVKREDEFGDLSRYLNSVVEELRDILQKVASGADRLSSVANRNASVSQQTTDAMSSQGMKLEQTSSAAVEMEHSVSEVAGHSKTTLKAVHEFEVLSQDVSQQMLDTIASIETQAQGIDQAMGVSNEMAAFGNQIVMILTTIQDIAEKTNLLALNAAIEAARAGEQGRGFAVVADEVRGLAGRTRDSVQDIQDMVGNMQNAITRVSEVMNQSFEQTQNCVEQAGRSQEVLQAMSDAVSHISDLNAFIETAATEQAQAVAEVSQTLVSINAAAAETSQGAVVASESSQELLDVARQQQALLARFSIS</sequence>
<dbReference type="Pfam" id="PF00015">
    <property type="entry name" value="MCPsignal"/>
    <property type="match status" value="1"/>
</dbReference>
<keyword evidence="6" id="KW-0472">Membrane</keyword>
<geneLocation type="plasmid" evidence="9 10">
    <name>unnamed</name>
</geneLocation>
<dbReference type="InterPro" id="IPR004089">
    <property type="entry name" value="MCPsignal_dom"/>
</dbReference>
<dbReference type="InterPro" id="IPR024478">
    <property type="entry name" value="HlyB_4HB_MCP"/>
</dbReference>
<comment type="similarity">
    <text evidence="3">Belongs to the methyl-accepting chemotaxis (MCP) protein family.</text>
</comment>
<evidence type="ECO:0000256" key="2">
    <source>
        <dbReference type="ARBA" id="ARBA00023224"/>
    </source>
</evidence>
<keyword evidence="10" id="KW-1185">Reference proteome</keyword>
<dbReference type="SMART" id="SM00304">
    <property type="entry name" value="HAMP"/>
    <property type="match status" value="1"/>
</dbReference>
<dbReference type="EMBL" id="CP073345">
    <property type="protein sequence ID" value="UTW05478.1"/>
    <property type="molecule type" value="Genomic_DNA"/>
</dbReference>
<feature type="coiled-coil region" evidence="5">
    <location>
        <begin position="68"/>
        <end position="95"/>
    </location>
</feature>
<evidence type="ECO:0000256" key="5">
    <source>
        <dbReference type="SAM" id="Coils"/>
    </source>
</evidence>
<dbReference type="PANTHER" id="PTHR32089:SF70">
    <property type="entry name" value="ENERGY TAXIS MODULATING METHYL ACCEPTING SENSORY TRANSDUCER"/>
    <property type="match status" value="1"/>
</dbReference>
<dbReference type="Pfam" id="PF00672">
    <property type="entry name" value="HAMP"/>
    <property type="match status" value="1"/>
</dbReference>
<evidence type="ECO:0000256" key="6">
    <source>
        <dbReference type="SAM" id="Phobius"/>
    </source>
</evidence>
<evidence type="ECO:0000256" key="3">
    <source>
        <dbReference type="ARBA" id="ARBA00029447"/>
    </source>
</evidence>
<evidence type="ECO:0000259" key="7">
    <source>
        <dbReference type="PROSITE" id="PS50111"/>
    </source>
</evidence>
<comment type="subcellular location">
    <subcellularLocation>
        <location evidence="1">Membrane</location>
    </subcellularLocation>
</comment>
<name>A0ABY5H1B6_9GAMM</name>
<organism evidence="9 10">
    <name type="scientific">Amphritea atlantica</name>
    <dbReference type="NCBI Taxonomy" id="355243"/>
    <lineage>
        <taxon>Bacteria</taxon>
        <taxon>Pseudomonadati</taxon>
        <taxon>Pseudomonadota</taxon>
        <taxon>Gammaproteobacteria</taxon>
        <taxon>Oceanospirillales</taxon>
        <taxon>Oceanospirillaceae</taxon>
        <taxon>Amphritea</taxon>
    </lineage>
</organism>
<dbReference type="SUPFAM" id="SSF58104">
    <property type="entry name" value="Methyl-accepting chemotaxis protein (MCP) signaling domain"/>
    <property type="match status" value="1"/>
</dbReference>
<dbReference type="InterPro" id="IPR003660">
    <property type="entry name" value="HAMP_dom"/>
</dbReference>
<dbReference type="SMART" id="SM00283">
    <property type="entry name" value="MA"/>
    <property type="match status" value="1"/>
</dbReference>
<dbReference type="PROSITE" id="PS50111">
    <property type="entry name" value="CHEMOTAXIS_TRANSDUC_2"/>
    <property type="match status" value="1"/>
</dbReference>
<evidence type="ECO:0000313" key="10">
    <source>
        <dbReference type="Proteomes" id="UP001059950"/>
    </source>
</evidence>